<feature type="transmembrane region" description="Helical" evidence="6">
    <location>
        <begin position="274"/>
        <end position="296"/>
    </location>
</feature>
<feature type="transmembrane region" description="Helical" evidence="6">
    <location>
        <begin position="333"/>
        <end position="353"/>
    </location>
</feature>
<keyword evidence="9" id="KW-1185">Reference proteome</keyword>
<keyword evidence="5 6" id="KW-0472">Membrane</keyword>
<feature type="transmembrane region" description="Helical" evidence="6">
    <location>
        <begin position="395"/>
        <end position="416"/>
    </location>
</feature>
<evidence type="ECO:0000256" key="1">
    <source>
        <dbReference type="ARBA" id="ARBA00004651"/>
    </source>
</evidence>
<proteinExistence type="predicted"/>
<feature type="transmembrane region" description="Helical" evidence="6">
    <location>
        <begin position="51"/>
        <end position="71"/>
    </location>
</feature>
<name>A0ABW2PV38_9BACL</name>
<sequence length="439" mass="47820">MGKKRIGKKRWVIAALLAVGVIIDYFDRVNLSVGLTPMTKEFHLSPGEMGILLSSFGWSYALLQIPSGVLLDKIGIKWLMRVCTFIWSLATLMTAVVSGYGLIILSRVILGVAEAPYFPAAAKATGHWFPRKERAFATSLFDAESKLSNAIGTPIVALAVTAWGWRGGFYMTAILSFVFFIVFWFMYRDPHEDKGLSKEEYNYIVEGGAQQSSDAASGGTMRNIKFLLTQRKVWGVLIGFAAYGYSWFLFLTWLPGYLQTEMHMSVLKSGWYSATPWIIGFLSELLIGGWLVDHLTKKGHDQTRVRKIILVIGMVLGLAVIGAVFTASAKIAVFWISVALGGLVVTSSIAYSIPTFIAPKGTVGTLVGICAFGNNAMGILAPIVTGFIVGATGSFAYAFVVAGIILVIGILSYVFLLTDLDPIETPFEQEVSNVSSHTN</sequence>
<reference evidence="9" key="1">
    <citation type="journal article" date="2019" name="Int. J. Syst. Evol. Microbiol.">
        <title>The Global Catalogue of Microorganisms (GCM) 10K type strain sequencing project: providing services to taxonomists for standard genome sequencing and annotation.</title>
        <authorList>
            <consortium name="The Broad Institute Genomics Platform"/>
            <consortium name="The Broad Institute Genome Sequencing Center for Infectious Disease"/>
            <person name="Wu L."/>
            <person name="Ma J."/>
        </authorList>
    </citation>
    <scope>NUCLEOTIDE SEQUENCE [LARGE SCALE GENOMIC DNA]</scope>
    <source>
        <strain evidence="9">CGMCC 1.16305</strain>
    </source>
</reference>
<evidence type="ECO:0000313" key="9">
    <source>
        <dbReference type="Proteomes" id="UP001596505"/>
    </source>
</evidence>
<keyword evidence="3 6" id="KW-0812">Transmembrane</keyword>
<dbReference type="InterPro" id="IPR020846">
    <property type="entry name" value="MFS_dom"/>
</dbReference>
<dbReference type="PANTHER" id="PTHR11662:SF399">
    <property type="entry name" value="FI19708P1-RELATED"/>
    <property type="match status" value="1"/>
</dbReference>
<feature type="transmembrane region" description="Helical" evidence="6">
    <location>
        <begin position="308"/>
        <end position="327"/>
    </location>
</feature>
<feature type="transmembrane region" description="Helical" evidence="6">
    <location>
        <begin position="233"/>
        <end position="254"/>
    </location>
</feature>
<dbReference type="SUPFAM" id="SSF103473">
    <property type="entry name" value="MFS general substrate transporter"/>
    <property type="match status" value="1"/>
</dbReference>
<keyword evidence="4 6" id="KW-1133">Transmembrane helix</keyword>
<evidence type="ECO:0000313" key="8">
    <source>
        <dbReference type="EMBL" id="MFC7393258.1"/>
    </source>
</evidence>
<evidence type="ECO:0000256" key="5">
    <source>
        <dbReference type="ARBA" id="ARBA00023136"/>
    </source>
</evidence>
<dbReference type="Gene3D" id="1.20.1250.20">
    <property type="entry name" value="MFS general substrate transporter like domains"/>
    <property type="match status" value="2"/>
</dbReference>
<evidence type="ECO:0000256" key="6">
    <source>
        <dbReference type="SAM" id="Phobius"/>
    </source>
</evidence>
<dbReference type="Pfam" id="PF07690">
    <property type="entry name" value="MFS_1"/>
    <property type="match status" value="1"/>
</dbReference>
<feature type="transmembrane region" description="Helical" evidence="6">
    <location>
        <begin position="365"/>
        <end position="389"/>
    </location>
</feature>
<evidence type="ECO:0000256" key="3">
    <source>
        <dbReference type="ARBA" id="ARBA00022692"/>
    </source>
</evidence>
<comment type="caution">
    <text evidence="8">The sequence shown here is derived from an EMBL/GenBank/DDBJ whole genome shotgun (WGS) entry which is preliminary data.</text>
</comment>
<dbReference type="InterPro" id="IPR036259">
    <property type="entry name" value="MFS_trans_sf"/>
</dbReference>
<feature type="transmembrane region" description="Helical" evidence="6">
    <location>
        <begin position="168"/>
        <end position="187"/>
    </location>
</feature>
<accession>A0ABW2PV38</accession>
<keyword evidence="2" id="KW-0813">Transport</keyword>
<organism evidence="8 9">
    <name type="scientific">Scopulibacillus cellulosilyticus</name>
    <dbReference type="NCBI Taxonomy" id="2665665"/>
    <lineage>
        <taxon>Bacteria</taxon>
        <taxon>Bacillati</taxon>
        <taxon>Bacillota</taxon>
        <taxon>Bacilli</taxon>
        <taxon>Bacillales</taxon>
        <taxon>Sporolactobacillaceae</taxon>
        <taxon>Scopulibacillus</taxon>
    </lineage>
</organism>
<dbReference type="CDD" id="cd17319">
    <property type="entry name" value="MFS_ExuT_GudP_like"/>
    <property type="match status" value="1"/>
</dbReference>
<dbReference type="InterPro" id="IPR050382">
    <property type="entry name" value="MFS_Na/Anion_cotransporter"/>
</dbReference>
<evidence type="ECO:0000259" key="7">
    <source>
        <dbReference type="PROSITE" id="PS50850"/>
    </source>
</evidence>
<protein>
    <submittedName>
        <fullName evidence="8">MFS transporter</fullName>
    </submittedName>
</protein>
<dbReference type="RefSeq" id="WP_380965719.1">
    <property type="nucleotide sequence ID" value="NZ_JBHTCO010000011.1"/>
</dbReference>
<feature type="domain" description="Major facilitator superfamily (MFS) profile" evidence="7">
    <location>
        <begin position="13"/>
        <end position="421"/>
    </location>
</feature>
<dbReference type="PROSITE" id="PS50850">
    <property type="entry name" value="MFS"/>
    <property type="match status" value="1"/>
</dbReference>
<comment type="subcellular location">
    <subcellularLocation>
        <location evidence="1">Cell membrane</location>
        <topology evidence="1">Multi-pass membrane protein</topology>
    </subcellularLocation>
</comment>
<dbReference type="EMBL" id="JBHTCO010000011">
    <property type="protein sequence ID" value="MFC7393258.1"/>
    <property type="molecule type" value="Genomic_DNA"/>
</dbReference>
<evidence type="ECO:0000256" key="4">
    <source>
        <dbReference type="ARBA" id="ARBA00022989"/>
    </source>
</evidence>
<dbReference type="PANTHER" id="PTHR11662">
    <property type="entry name" value="SOLUTE CARRIER FAMILY 17"/>
    <property type="match status" value="1"/>
</dbReference>
<dbReference type="Proteomes" id="UP001596505">
    <property type="component" value="Unassembled WGS sequence"/>
</dbReference>
<gene>
    <name evidence="8" type="ORF">ACFQRG_09805</name>
</gene>
<evidence type="ECO:0000256" key="2">
    <source>
        <dbReference type="ARBA" id="ARBA00022448"/>
    </source>
</evidence>
<dbReference type="InterPro" id="IPR011701">
    <property type="entry name" value="MFS"/>
</dbReference>
<feature type="transmembrane region" description="Helical" evidence="6">
    <location>
        <begin position="12"/>
        <end position="31"/>
    </location>
</feature>
<feature type="transmembrane region" description="Helical" evidence="6">
    <location>
        <begin position="83"/>
        <end position="110"/>
    </location>
</feature>